<dbReference type="SUPFAM" id="SSF57903">
    <property type="entry name" value="FYVE/PHD zinc finger"/>
    <property type="match status" value="1"/>
</dbReference>
<dbReference type="InterPro" id="IPR017455">
    <property type="entry name" value="Znf_FYVE-rel"/>
</dbReference>
<protein>
    <submittedName>
        <fullName evidence="11">Rabphilin-3A</fullName>
    </submittedName>
</protein>
<gene>
    <name evidence="11" type="ORF">MGAL_10B035325</name>
</gene>
<dbReference type="SUPFAM" id="SSF49562">
    <property type="entry name" value="C2 domain (Calcium/lipid-binding domain, CaLB)"/>
    <property type="match status" value="1"/>
</dbReference>
<evidence type="ECO:0000256" key="6">
    <source>
        <dbReference type="PROSITE-ProRule" id="PRU00091"/>
    </source>
</evidence>
<dbReference type="GO" id="GO:0006886">
    <property type="term" value="P:intracellular protein transport"/>
    <property type="evidence" value="ECO:0007669"/>
    <property type="project" value="InterPro"/>
</dbReference>
<dbReference type="AlphaFoldDB" id="A0A8B6CJ66"/>
<evidence type="ECO:0000256" key="1">
    <source>
        <dbReference type="ARBA" id="ARBA00022723"/>
    </source>
</evidence>
<dbReference type="FunFam" id="2.60.40.150:FF:000023">
    <property type="entry name" value="Double C2-like domain-containing protein"/>
    <property type="match status" value="1"/>
</dbReference>
<dbReference type="PROSITE" id="PS50178">
    <property type="entry name" value="ZF_FYVE"/>
    <property type="match status" value="1"/>
</dbReference>
<dbReference type="PANTHER" id="PTHR45729">
    <property type="entry name" value="RABPHILIN, ISOFORM A"/>
    <property type="match status" value="1"/>
</dbReference>
<dbReference type="InterPro" id="IPR043566">
    <property type="entry name" value="Rabphilin/DOC2/Noc2"/>
</dbReference>
<dbReference type="PROSITE" id="PS50004">
    <property type="entry name" value="C2"/>
    <property type="match status" value="1"/>
</dbReference>
<keyword evidence="1" id="KW-0479">Metal-binding</keyword>
<feature type="domain" description="FYVE-type" evidence="9">
    <location>
        <begin position="89"/>
        <end position="146"/>
    </location>
</feature>
<dbReference type="InterPro" id="IPR047022">
    <property type="entry name" value="Rabphilin_Doc2_C2A"/>
</dbReference>
<keyword evidence="2 6" id="KW-0863">Zinc-finger</keyword>
<feature type="compositionally biased region" description="Polar residues" evidence="7">
    <location>
        <begin position="263"/>
        <end position="279"/>
    </location>
</feature>
<feature type="compositionally biased region" description="Polar residues" evidence="7">
    <location>
        <begin position="183"/>
        <end position="211"/>
    </location>
</feature>
<sequence length="911" mass="102914">MGEFGTTSGMDKWVCPNDRVLSLRAKLGTGWSVHTEKFTKFNKGEQLSMEEQDHIMNVISKSEYIEQVEQERIGRLVDKLDNMKKNAMGNGSSQCILCGDEFGLLGASPTFCDDCKSAVCVKCGIDTYNSNKQPLWLCKICSENREVWKRSGAWFFKGIPKYILPEKKTGPSKYAVSRLGQETRGSVKSRPGSTRQYNTWSTGRPSQANNGESSEQESTSESEDEISIGKKKTGKMRDSESDNISLASSTSGQYYNHSKESRPSNASSSYAGQMSATESSRGDDPHDSSDNESMRDFNRKNSHTNPPRDFQLPLKKKNVEDRDIDMAFNKYSHDDIDNPPSSPESDTISLGALEISLLYDSNDNALHCTVVRARALKAMDSNGLSDPYVKLHLLPGASKANKLRTKTIHKTLNPEWNETLTYYGITSDDMIKKTLRLAVLDEDAFGYDFIGETRIPLKRLKALQTKHFNVYLEKQLPVCINVLKFRTAVLTCDSSGDLHSSNISPLTNSIRSQKLCHLNCLQKSVSMVILNSTHIAIAGIKQGNHIGLGIYDTRFDVLHTFRPFTENMTEDIKLFHCNNCLFTSYGKTLYMYPYSCQRSTVATILGKQNIQADNIERVAEWGMTTKVPKKKDCEKEENIRNILQQLSDETKVTNYKKFTEMFNKVKPLLSDLESQSNLMLHFVQRCLTEKKFFPKTEVQFLIETQAIPSVLMTHLFDALIKHKETGLLKNILEYISNIPESCLCKMLDYILSLEEKDLDEQQNGQSTVEGCPLSSSKMYFINQILHMAFNDVFLVECVGMLSFKNVLVLLEYLYFLLNIGPEQIEDIPNNPSLGQVVDWLCCILDGHFTQLIISPDARGVLVHLHSIVESQVEFYDQLVSLDALLQQLKSRCAIPTNKMVGQYCIEVLHIL</sequence>
<dbReference type="InterPro" id="IPR010911">
    <property type="entry name" value="Rab_BD"/>
</dbReference>
<dbReference type="Gene3D" id="3.30.40.10">
    <property type="entry name" value="Zinc/RING finger domain, C3HC4 (zinc finger)"/>
    <property type="match status" value="1"/>
</dbReference>
<dbReference type="EMBL" id="UYJE01001777">
    <property type="protein sequence ID" value="VDI05099.1"/>
    <property type="molecule type" value="Genomic_DNA"/>
</dbReference>
<organism evidence="11 12">
    <name type="scientific">Mytilus galloprovincialis</name>
    <name type="common">Mediterranean mussel</name>
    <dbReference type="NCBI Taxonomy" id="29158"/>
    <lineage>
        <taxon>Eukaryota</taxon>
        <taxon>Metazoa</taxon>
        <taxon>Spiralia</taxon>
        <taxon>Lophotrochozoa</taxon>
        <taxon>Mollusca</taxon>
        <taxon>Bivalvia</taxon>
        <taxon>Autobranchia</taxon>
        <taxon>Pteriomorphia</taxon>
        <taxon>Mytilida</taxon>
        <taxon>Mytiloidea</taxon>
        <taxon>Mytilidae</taxon>
        <taxon>Mytilinae</taxon>
        <taxon>Mytilus</taxon>
    </lineage>
</organism>
<keyword evidence="12" id="KW-1185">Reference proteome</keyword>
<evidence type="ECO:0000313" key="12">
    <source>
        <dbReference type="Proteomes" id="UP000596742"/>
    </source>
</evidence>
<evidence type="ECO:0000259" key="9">
    <source>
        <dbReference type="PROSITE" id="PS50178"/>
    </source>
</evidence>
<feature type="region of interest" description="Disordered" evidence="7">
    <location>
        <begin position="174"/>
        <end position="318"/>
    </location>
</feature>
<dbReference type="GO" id="GO:0098793">
    <property type="term" value="C:presynapse"/>
    <property type="evidence" value="ECO:0007669"/>
    <property type="project" value="GOC"/>
</dbReference>
<dbReference type="Pfam" id="PF02318">
    <property type="entry name" value="FYVE_2"/>
    <property type="match status" value="1"/>
</dbReference>
<dbReference type="InterPro" id="IPR011011">
    <property type="entry name" value="Znf_FYVE_PHD"/>
</dbReference>
<feature type="domain" description="RabBD" evidence="10">
    <location>
        <begin position="41"/>
        <end position="158"/>
    </location>
</feature>
<evidence type="ECO:0000256" key="4">
    <source>
        <dbReference type="ARBA" id="ARBA00023018"/>
    </source>
</evidence>
<evidence type="ECO:0000256" key="5">
    <source>
        <dbReference type="ARBA" id="ARBA00034103"/>
    </source>
</evidence>
<dbReference type="OrthoDB" id="270970at2759"/>
<keyword evidence="4" id="KW-0770">Synapse</keyword>
<dbReference type="PANTHER" id="PTHR45729:SF6">
    <property type="entry name" value="RABPHILIN, ISOFORM A"/>
    <property type="match status" value="1"/>
</dbReference>
<keyword evidence="3" id="KW-0862">Zinc</keyword>
<dbReference type="InterPro" id="IPR048897">
    <property type="entry name" value="Nol11_C"/>
</dbReference>
<evidence type="ECO:0000256" key="7">
    <source>
        <dbReference type="SAM" id="MobiDB-lite"/>
    </source>
</evidence>
<dbReference type="PRINTS" id="PR00360">
    <property type="entry name" value="C2DOMAIN"/>
</dbReference>
<dbReference type="InterPro" id="IPR000008">
    <property type="entry name" value="C2_dom"/>
</dbReference>
<dbReference type="InterPro" id="IPR013083">
    <property type="entry name" value="Znf_RING/FYVE/PHD"/>
</dbReference>
<feature type="domain" description="C2" evidence="8">
    <location>
        <begin position="349"/>
        <end position="470"/>
    </location>
</feature>
<feature type="compositionally biased region" description="Polar residues" evidence="7">
    <location>
        <begin position="242"/>
        <end position="256"/>
    </location>
</feature>
<dbReference type="CDD" id="cd04035">
    <property type="entry name" value="C2A_Rabphilin_Doc2"/>
    <property type="match status" value="1"/>
</dbReference>
<evidence type="ECO:0000259" key="10">
    <source>
        <dbReference type="PROSITE" id="PS50916"/>
    </source>
</evidence>
<comment type="subcellular location">
    <subcellularLocation>
        <location evidence="5">Synapse</location>
    </subcellularLocation>
</comment>
<evidence type="ECO:0000259" key="8">
    <source>
        <dbReference type="PROSITE" id="PS50004"/>
    </source>
</evidence>
<dbReference type="GO" id="GO:0031267">
    <property type="term" value="F:small GTPase binding"/>
    <property type="evidence" value="ECO:0007669"/>
    <property type="project" value="InterPro"/>
</dbReference>
<feature type="compositionally biased region" description="Acidic residues" evidence="7">
    <location>
        <begin position="214"/>
        <end position="226"/>
    </location>
</feature>
<dbReference type="Gene3D" id="2.60.40.150">
    <property type="entry name" value="C2 domain"/>
    <property type="match status" value="1"/>
</dbReference>
<dbReference type="PROSITE" id="PS50916">
    <property type="entry name" value="RABBD"/>
    <property type="match status" value="1"/>
</dbReference>
<dbReference type="InterPro" id="IPR041282">
    <property type="entry name" value="FYVE_2"/>
</dbReference>
<reference evidence="11" key="1">
    <citation type="submission" date="2018-11" db="EMBL/GenBank/DDBJ databases">
        <authorList>
            <person name="Alioto T."/>
            <person name="Alioto T."/>
        </authorList>
    </citation>
    <scope>NUCLEOTIDE SEQUENCE</scope>
</reference>
<dbReference type="GO" id="GO:0061669">
    <property type="term" value="P:spontaneous neurotransmitter secretion"/>
    <property type="evidence" value="ECO:0007669"/>
    <property type="project" value="TreeGrafter"/>
</dbReference>
<dbReference type="Proteomes" id="UP000596742">
    <property type="component" value="Unassembled WGS sequence"/>
</dbReference>
<proteinExistence type="predicted"/>
<dbReference type="Pfam" id="PF20998">
    <property type="entry name" value="Nol11_C"/>
    <property type="match status" value="1"/>
</dbReference>
<feature type="compositionally biased region" description="Basic and acidic residues" evidence="7">
    <location>
        <begin position="280"/>
        <end position="299"/>
    </location>
</feature>
<evidence type="ECO:0000313" key="11">
    <source>
        <dbReference type="EMBL" id="VDI05099.1"/>
    </source>
</evidence>
<dbReference type="Pfam" id="PF00168">
    <property type="entry name" value="C2"/>
    <property type="match status" value="1"/>
</dbReference>
<dbReference type="GO" id="GO:0008270">
    <property type="term" value="F:zinc ion binding"/>
    <property type="evidence" value="ECO:0007669"/>
    <property type="project" value="UniProtKB-KW"/>
</dbReference>
<dbReference type="InterPro" id="IPR035892">
    <property type="entry name" value="C2_domain_sf"/>
</dbReference>
<dbReference type="GO" id="GO:0006887">
    <property type="term" value="P:exocytosis"/>
    <property type="evidence" value="ECO:0007669"/>
    <property type="project" value="TreeGrafter"/>
</dbReference>
<name>A0A8B6CJ66_MYTGA</name>
<dbReference type="GO" id="GO:0017158">
    <property type="term" value="P:regulation of calcium ion-dependent exocytosis"/>
    <property type="evidence" value="ECO:0007669"/>
    <property type="project" value="TreeGrafter"/>
</dbReference>
<dbReference type="SMART" id="SM00239">
    <property type="entry name" value="C2"/>
    <property type="match status" value="1"/>
</dbReference>
<comment type="caution">
    <text evidence="11">The sequence shown here is derived from an EMBL/GenBank/DDBJ whole genome shotgun (WGS) entry which is preliminary data.</text>
</comment>
<accession>A0A8B6CJ66</accession>
<evidence type="ECO:0000256" key="3">
    <source>
        <dbReference type="ARBA" id="ARBA00022833"/>
    </source>
</evidence>
<evidence type="ECO:0000256" key="2">
    <source>
        <dbReference type="ARBA" id="ARBA00022771"/>
    </source>
</evidence>